<comment type="caution">
    <text evidence="13">The sequence shown here is derived from an EMBL/GenBank/DDBJ whole genome shotgun (WGS) entry which is preliminary data.</text>
</comment>
<dbReference type="PANTHER" id="PTHR11659:SF0">
    <property type="entry name" value="GLUTAMYL-TRNA(GLN) AMIDOTRANSFERASE SUBUNIT B, MITOCHONDRIAL"/>
    <property type="match status" value="1"/>
</dbReference>
<proteinExistence type="inferred from homology"/>
<evidence type="ECO:0000256" key="6">
    <source>
        <dbReference type="ARBA" id="ARBA00022840"/>
    </source>
</evidence>
<dbReference type="GO" id="GO:0006412">
    <property type="term" value="P:translation"/>
    <property type="evidence" value="ECO:0007669"/>
    <property type="project" value="UniProtKB-UniRule"/>
</dbReference>
<dbReference type="InterPro" id="IPR014746">
    <property type="entry name" value="Gln_synth/guanido_kin_cat_dom"/>
</dbReference>
<evidence type="ECO:0000256" key="2">
    <source>
        <dbReference type="ARBA" id="ARBA00011123"/>
    </source>
</evidence>
<comment type="catalytic activity">
    <reaction evidence="10 11">
        <text>L-glutamyl-tRNA(Gln) + L-glutamine + ATP + H2O = L-glutaminyl-tRNA(Gln) + L-glutamate + ADP + phosphate + H(+)</text>
        <dbReference type="Rhea" id="RHEA:17521"/>
        <dbReference type="Rhea" id="RHEA-COMP:9681"/>
        <dbReference type="Rhea" id="RHEA-COMP:9684"/>
        <dbReference type="ChEBI" id="CHEBI:15377"/>
        <dbReference type="ChEBI" id="CHEBI:15378"/>
        <dbReference type="ChEBI" id="CHEBI:29985"/>
        <dbReference type="ChEBI" id="CHEBI:30616"/>
        <dbReference type="ChEBI" id="CHEBI:43474"/>
        <dbReference type="ChEBI" id="CHEBI:58359"/>
        <dbReference type="ChEBI" id="CHEBI:78520"/>
        <dbReference type="ChEBI" id="CHEBI:78521"/>
        <dbReference type="ChEBI" id="CHEBI:456216"/>
    </reaction>
</comment>
<dbReference type="Gene3D" id="1.10.150.380">
    <property type="entry name" value="GatB domain, N-terminal subdomain"/>
    <property type="match status" value="1"/>
</dbReference>
<dbReference type="InterPro" id="IPR003789">
    <property type="entry name" value="Asn/Gln_tRNA_amidoTrase-B-like"/>
</dbReference>
<dbReference type="InterPro" id="IPR004413">
    <property type="entry name" value="GatB"/>
</dbReference>
<keyword evidence="4 11" id="KW-0436">Ligase</keyword>
<dbReference type="Proteomes" id="UP000235731">
    <property type="component" value="Unassembled WGS sequence"/>
</dbReference>
<evidence type="ECO:0000256" key="3">
    <source>
        <dbReference type="ARBA" id="ARBA00016923"/>
    </source>
</evidence>
<evidence type="ECO:0000256" key="5">
    <source>
        <dbReference type="ARBA" id="ARBA00022741"/>
    </source>
</evidence>
<dbReference type="SMART" id="SM00845">
    <property type="entry name" value="GatB_Yqey"/>
    <property type="match status" value="1"/>
</dbReference>
<evidence type="ECO:0000256" key="8">
    <source>
        <dbReference type="ARBA" id="ARBA00024799"/>
    </source>
</evidence>
<dbReference type="PANTHER" id="PTHR11659">
    <property type="entry name" value="GLUTAMYL-TRNA GLN AMIDOTRANSFERASE SUBUNIT B MITOCHONDRIAL AND PROKARYOTIC PET112-RELATED"/>
    <property type="match status" value="1"/>
</dbReference>
<evidence type="ECO:0000256" key="7">
    <source>
        <dbReference type="ARBA" id="ARBA00022917"/>
    </source>
</evidence>
<dbReference type="GO" id="GO:0050566">
    <property type="term" value="F:asparaginyl-tRNA synthase (glutamine-hydrolyzing) activity"/>
    <property type="evidence" value="ECO:0007669"/>
    <property type="project" value="RHEA"/>
</dbReference>
<protein>
    <recommendedName>
        <fullName evidence="3 11">Aspartyl/glutamyl-tRNA(Asn/Gln) amidotransferase subunit B</fullName>
        <shortName evidence="11">Asp/Glu-ADT subunit B</shortName>
        <ecNumber evidence="11">6.3.5.-</ecNumber>
    </recommendedName>
</protein>
<dbReference type="GO" id="GO:0016740">
    <property type="term" value="F:transferase activity"/>
    <property type="evidence" value="ECO:0007669"/>
    <property type="project" value="UniProtKB-KW"/>
</dbReference>
<keyword evidence="5 11" id="KW-0547">Nucleotide-binding</keyword>
<dbReference type="InterPro" id="IPR023168">
    <property type="entry name" value="GatB_Yqey_C_2"/>
</dbReference>
<organism evidence="13 14">
    <name type="scientific">Caldimicrobium thiodismutans</name>
    <dbReference type="NCBI Taxonomy" id="1653476"/>
    <lineage>
        <taxon>Bacteria</taxon>
        <taxon>Pseudomonadati</taxon>
        <taxon>Thermodesulfobacteriota</taxon>
        <taxon>Thermodesulfobacteria</taxon>
        <taxon>Thermodesulfobacteriales</taxon>
        <taxon>Thermodesulfobacteriaceae</taxon>
        <taxon>Caldimicrobium</taxon>
    </lineage>
</organism>
<evidence type="ECO:0000259" key="12">
    <source>
        <dbReference type="SMART" id="SM00845"/>
    </source>
</evidence>
<dbReference type="GO" id="GO:0070681">
    <property type="term" value="P:glutaminyl-tRNAGln biosynthesis via transamidation"/>
    <property type="evidence" value="ECO:0007669"/>
    <property type="project" value="TreeGrafter"/>
</dbReference>
<dbReference type="InterPro" id="IPR042114">
    <property type="entry name" value="GatB_C_1"/>
</dbReference>
<dbReference type="FunFam" id="1.10.150.380:FF:000001">
    <property type="entry name" value="Aspartyl/glutamyl-tRNA(Asn/Gln) amidotransferase subunit B"/>
    <property type="match status" value="1"/>
</dbReference>
<dbReference type="GO" id="GO:0050567">
    <property type="term" value="F:glutaminyl-tRNA synthase (glutamine-hydrolyzing) activity"/>
    <property type="evidence" value="ECO:0007669"/>
    <property type="project" value="UniProtKB-UniRule"/>
</dbReference>
<dbReference type="NCBIfam" id="NF004012">
    <property type="entry name" value="PRK05477.1-2"/>
    <property type="match status" value="1"/>
</dbReference>
<feature type="domain" description="Asn/Gln amidotransferase" evidence="12">
    <location>
        <begin position="327"/>
        <end position="475"/>
    </location>
</feature>
<dbReference type="NCBIfam" id="NF004014">
    <property type="entry name" value="PRK05477.1-4"/>
    <property type="match status" value="1"/>
</dbReference>
<reference evidence="13 14" key="1">
    <citation type="submission" date="2018-01" db="EMBL/GenBank/DDBJ databases">
        <title>Metagenomic assembled genomes from two thermal pools in the Uzon Caldera, Kamchatka, Russia.</title>
        <authorList>
            <person name="Wilkins L."/>
            <person name="Ettinger C."/>
        </authorList>
    </citation>
    <scope>NUCLEOTIDE SEQUENCE [LARGE SCALE GENOMIC DNA]</scope>
    <source>
        <strain evidence="13">ZAV-15</strain>
    </source>
</reference>
<dbReference type="Pfam" id="PF02934">
    <property type="entry name" value="GatB_N"/>
    <property type="match status" value="1"/>
</dbReference>
<dbReference type="SUPFAM" id="SSF89095">
    <property type="entry name" value="GatB/YqeY motif"/>
    <property type="match status" value="1"/>
</dbReference>
<comment type="function">
    <text evidence="8 11">Allows the formation of correctly charged Asn-tRNA(Asn) or Gln-tRNA(Gln) through the transamidation of misacylated Asp-tRNA(Asn) or Glu-tRNA(Gln) in organisms which lack either or both of asparaginyl-tRNA or glutaminyl-tRNA synthetases. The reaction takes place in the presence of glutamine and ATP through an activated phospho-Asp-tRNA(Asn) or phospho-Glu-tRNA(Gln).</text>
</comment>
<dbReference type="FunFam" id="1.10.10.410:FF:000001">
    <property type="entry name" value="Aspartyl/glutamyl-tRNA(Asn/Gln) amidotransferase subunit B"/>
    <property type="match status" value="1"/>
</dbReference>
<evidence type="ECO:0000256" key="1">
    <source>
        <dbReference type="ARBA" id="ARBA00005306"/>
    </source>
</evidence>
<comment type="similarity">
    <text evidence="1 11">Belongs to the GatB/GatE family. GatB subfamily.</text>
</comment>
<evidence type="ECO:0000256" key="10">
    <source>
        <dbReference type="ARBA" id="ARBA00047913"/>
    </source>
</evidence>
<evidence type="ECO:0000313" key="14">
    <source>
        <dbReference type="Proteomes" id="UP000235731"/>
    </source>
</evidence>
<keyword evidence="6 11" id="KW-0067">ATP-binding</keyword>
<dbReference type="Gene3D" id="1.10.10.410">
    <property type="match status" value="1"/>
</dbReference>
<keyword evidence="7 11" id="KW-0648">Protein biosynthesis</keyword>
<dbReference type="GO" id="GO:0005524">
    <property type="term" value="F:ATP binding"/>
    <property type="evidence" value="ECO:0007669"/>
    <property type="project" value="UniProtKB-KW"/>
</dbReference>
<dbReference type="EC" id="6.3.5.-" evidence="11"/>
<dbReference type="EMBL" id="PNIE01000069">
    <property type="protein sequence ID" value="PMP62125.1"/>
    <property type="molecule type" value="Genomic_DNA"/>
</dbReference>
<dbReference type="HAMAP" id="MF_00121">
    <property type="entry name" value="GatB"/>
    <property type="match status" value="1"/>
</dbReference>
<accession>A0A2N7PIX6</accession>
<keyword evidence="13" id="KW-0808">Transferase</keyword>
<dbReference type="AlphaFoldDB" id="A0A2N7PIX6"/>
<name>A0A2N7PIX6_9BACT</name>
<dbReference type="InterPro" id="IPR018027">
    <property type="entry name" value="Asn/Gln_amidotransferase"/>
</dbReference>
<sequence>MEFEAVIGLEVHAQLSTKSKLFCACSTKFGAIPNSQVCPICTGQPGVLPVINKRAVEYALKLALALGCKINPYSVMARKHYFYPDLPKNYQISQYELPLAEGGEVQIEVNGERKSIGLVRIHLEEDAGKLIHDEKKPFSYVDFNRTGVPLLEIVSKPEIHSPEEAVAYLKTLRSILRYLEICDGNMEEGSLRCDANVSVRPKGSKTLGTKVELKNMNSFKHVERALAYEIKRQIGLLLEGKEVVQETRLYDEATQTTHPMRGKEEAHDYCYFPDPDLIEIQLEESFIEKIKGELPELPQNKKERFIKEYGLSSYEAGILTEEKSLADFFEETVRLFPNPKGVSNFILTEVLRYLNRDNLDIKETKLKPEFLAELLELVEKEVISITLAKQQVFPEIYERGISPKRVIEEKGLIQESSEDLLRSLCEEVLKENPGEVERYKSGKKGLLGFFVGQVMKKTQGKANPKIVNKILIELLEN</sequence>
<dbReference type="NCBIfam" id="TIGR00133">
    <property type="entry name" value="gatB"/>
    <property type="match status" value="1"/>
</dbReference>
<evidence type="ECO:0000256" key="4">
    <source>
        <dbReference type="ARBA" id="ARBA00022598"/>
    </source>
</evidence>
<dbReference type="Pfam" id="PF02637">
    <property type="entry name" value="GatB_Yqey"/>
    <property type="match status" value="1"/>
</dbReference>
<dbReference type="SUPFAM" id="SSF55931">
    <property type="entry name" value="Glutamine synthetase/guanido kinase"/>
    <property type="match status" value="1"/>
</dbReference>
<evidence type="ECO:0000256" key="9">
    <source>
        <dbReference type="ARBA" id="ARBA00047380"/>
    </source>
</evidence>
<gene>
    <name evidence="11" type="primary">gatB</name>
    <name evidence="13" type="ORF">C0197_05005</name>
</gene>
<comment type="subunit">
    <text evidence="2 11">Heterotrimer of A, B and C subunits.</text>
</comment>
<evidence type="ECO:0000256" key="11">
    <source>
        <dbReference type="HAMAP-Rule" id="MF_00121"/>
    </source>
</evidence>
<dbReference type="InterPro" id="IPR006075">
    <property type="entry name" value="Asn/Gln-tRNA_Trfase_suB/E_cat"/>
</dbReference>
<dbReference type="PROSITE" id="PS01234">
    <property type="entry name" value="GATB"/>
    <property type="match status" value="1"/>
</dbReference>
<dbReference type="InterPro" id="IPR017959">
    <property type="entry name" value="Asn/Gln-tRNA_amidoTrfase_suB/E"/>
</dbReference>
<evidence type="ECO:0000313" key="13">
    <source>
        <dbReference type="EMBL" id="PMP62125.1"/>
    </source>
</evidence>
<comment type="catalytic activity">
    <reaction evidence="9 11">
        <text>L-aspartyl-tRNA(Asn) + L-glutamine + ATP + H2O = L-asparaginyl-tRNA(Asn) + L-glutamate + ADP + phosphate + 2 H(+)</text>
        <dbReference type="Rhea" id="RHEA:14513"/>
        <dbReference type="Rhea" id="RHEA-COMP:9674"/>
        <dbReference type="Rhea" id="RHEA-COMP:9677"/>
        <dbReference type="ChEBI" id="CHEBI:15377"/>
        <dbReference type="ChEBI" id="CHEBI:15378"/>
        <dbReference type="ChEBI" id="CHEBI:29985"/>
        <dbReference type="ChEBI" id="CHEBI:30616"/>
        <dbReference type="ChEBI" id="CHEBI:43474"/>
        <dbReference type="ChEBI" id="CHEBI:58359"/>
        <dbReference type="ChEBI" id="CHEBI:78515"/>
        <dbReference type="ChEBI" id="CHEBI:78516"/>
        <dbReference type="ChEBI" id="CHEBI:456216"/>
    </reaction>
</comment>
<dbReference type="InterPro" id="IPR017958">
    <property type="entry name" value="Gln-tRNA_amidoTrfase_suB_CS"/>
</dbReference>